<reference evidence="1 2" key="1">
    <citation type="submission" date="2017-01" db="EMBL/GenBank/DDBJ databases">
        <authorList>
            <person name="Mah S.A."/>
            <person name="Swanson W.J."/>
            <person name="Moy G.W."/>
            <person name="Vacquier V.D."/>
        </authorList>
    </citation>
    <scope>NUCLEOTIDE SEQUENCE [LARGE SCALE GENOMIC DNA]</scope>
    <source>
        <strain evidence="1 2">GSMNP</strain>
    </source>
</reference>
<dbReference type="Proteomes" id="UP000187283">
    <property type="component" value="Unassembled WGS sequence"/>
</dbReference>
<comment type="caution">
    <text evidence="1">The sequence shown here is derived from an EMBL/GenBank/DDBJ whole genome shotgun (WGS) entry which is preliminary data.</text>
</comment>
<sequence>MAKCLFAPDYPRFARIIFHLLNSNPM</sequence>
<accession>A0A1R1X7E2</accession>
<evidence type="ECO:0000313" key="2">
    <source>
        <dbReference type="Proteomes" id="UP000187283"/>
    </source>
</evidence>
<protein>
    <submittedName>
        <fullName evidence="1">Uncharacterized protein</fullName>
    </submittedName>
</protein>
<dbReference type="AlphaFoldDB" id="A0A1R1X7E2"/>
<dbReference type="EMBL" id="LSSN01004946">
    <property type="protein sequence ID" value="OMJ10555.1"/>
    <property type="molecule type" value="Genomic_DNA"/>
</dbReference>
<name>A0A1R1X7E2_9FUNG</name>
<proteinExistence type="predicted"/>
<gene>
    <name evidence="1" type="ORF">AYI70_g10255</name>
</gene>
<evidence type="ECO:0000313" key="1">
    <source>
        <dbReference type="EMBL" id="OMJ10555.1"/>
    </source>
</evidence>
<keyword evidence="2" id="KW-1185">Reference proteome</keyword>
<organism evidence="1 2">
    <name type="scientific">Smittium culicis</name>
    <dbReference type="NCBI Taxonomy" id="133412"/>
    <lineage>
        <taxon>Eukaryota</taxon>
        <taxon>Fungi</taxon>
        <taxon>Fungi incertae sedis</taxon>
        <taxon>Zoopagomycota</taxon>
        <taxon>Kickxellomycotina</taxon>
        <taxon>Harpellomycetes</taxon>
        <taxon>Harpellales</taxon>
        <taxon>Legeriomycetaceae</taxon>
        <taxon>Smittium</taxon>
    </lineage>
</organism>
<feature type="non-terminal residue" evidence="1">
    <location>
        <position position="26"/>
    </location>
</feature>